<dbReference type="InterPro" id="IPR050166">
    <property type="entry name" value="ABC_transporter_ATP-bind"/>
</dbReference>
<gene>
    <name evidence="5" type="ORF">AVDCRST_MAG86-4400</name>
</gene>
<evidence type="ECO:0000256" key="3">
    <source>
        <dbReference type="ARBA" id="ARBA00022840"/>
    </source>
</evidence>
<dbReference type="GO" id="GO:0005524">
    <property type="term" value="F:ATP binding"/>
    <property type="evidence" value="ECO:0007669"/>
    <property type="project" value="UniProtKB-KW"/>
</dbReference>
<evidence type="ECO:0000256" key="1">
    <source>
        <dbReference type="ARBA" id="ARBA00022448"/>
    </source>
</evidence>
<dbReference type="PANTHER" id="PTHR42788">
    <property type="entry name" value="TAURINE IMPORT ATP-BINDING PROTEIN-RELATED"/>
    <property type="match status" value="1"/>
</dbReference>
<name>A0A6J4VTY2_9DEIN</name>
<dbReference type="Pfam" id="PF00005">
    <property type="entry name" value="ABC_tran"/>
    <property type="match status" value="1"/>
</dbReference>
<dbReference type="PROSITE" id="PS50893">
    <property type="entry name" value="ABC_TRANSPORTER_2"/>
    <property type="match status" value="1"/>
</dbReference>
<keyword evidence="5" id="KW-0449">Lipoprotein</keyword>
<dbReference type="AlphaFoldDB" id="A0A6J4VTY2"/>
<evidence type="ECO:0000313" key="5">
    <source>
        <dbReference type="EMBL" id="CAA9589385.1"/>
    </source>
</evidence>
<protein>
    <submittedName>
        <fullName evidence="5">Lipoprotein releasing system ATP-binding protein LolD</fullName>
    </submittedName>
</protein>
<dbReference type="Gene3D" id="3.40.50.300">
    <property type="entry name" value="P-loop containing nucleotide triphosphate hydrolases"/>
    <property type="match status" value="1"/>
</dbReference>
<dbReference type="SUPFAM" id="SSF52540">
    <property type="entry name" value="P-loop containing nucleoside triphosphate hydrolases"/>
    <property type="match status" value="1"/>
</dbReference>
<dbReference type="InterPro" id="IPR003593">
    <property type="entry name" value="AAA+_ATPase"/>
</dbReference>
<dbReference type="InterPro" id="IPR017871">
    <property type="entry name" value="ABC_transporter-like_CS"/>
</dbReference>
<feature type="domain" description="ABC transporter" evidence="4">
    <location>
        <begin position="4"/>
        <end position="228"/>
    </location>
</feature>
<keyword evidence="2" id="KW-0547">Nucleotide-binding</keyword>
<proteinExistence type="predicted"/>
<dbReference type="CDD" id="cd03293">
    <property type="entry name" value="ABC_NrtD_SsuB_transporters"/>
    <property type="match status" value="1"/>
</dbReference>
<dbReference type="EMBL" id="CADCWP010000376">
    <property type="protein sequence ID" value="CAA9589385.1"/>
    <property type="molecule type" value="Genomic_DNA"/>
</dbReference>
<sequence>MAGIVARGVGKHYPLAKTDKLALSNVDLNVQDGEFICLLGPSGCGKTTLLNILGGLEPASQGTVRFTGVGDPRRGYMFQEPRLLPWLSVRDNLRFVLDQRTRSEALDSWLKRVGLGGYGDYFPAQLSVGMQQRAAVARALITEPEVLFMDEPFSALDELTALRLRDELLGLWHERRCTVVFVTHNPLEAVYLADRVLVMSPSPGRITQEIRVGEHFPRPRELEDAALWRLSRGVVGLLMGEGALT</sequence>
<dbReference type="PROSITE" id="PS00211">
    <property type="entry name" value="ABC_TRANSPORTER_1"/>
    <property type="match status" value="1"/>
</dbReference>
<evidence type="ECO:0000256" key="2">
    <source>
        <dbReference type="ARBA" id="ARBA00022741"/>
    </source>
</evidence>
<reference evidence="5" key="1">
    <citation type="submission" date="2020-02" db="EMBL/GenBank/DDBJ databases">
        <authorList>
            <person name="Meier V. D."/>
        </authorList>
    </citation>
    <scope>NUCLEOTIDE SEQUENCE</scope>
    <source>
        <strain evidence="5">AVDCRST_MAG86</strain>
    </source>
</reference>
<evidence type="ECO:0000259" key="4">
    <source>
        <dbReference type="PROSITE" id="PS50893"/>
    </source>
</evidence>
<dbReference type="GO" id="GO:0016887">
    <property type="term" value="F:ATP hydrolysis activity"/>
    <property type="evidence" value="ECO:0007669"/>
    <property type="project" value="InterPro"/>
</dbReference>
<dbReference type="InterPro" id="IPR027417">
    <property type="entry name" value="P-loop_NTPase"/>
</dbReference>
<dbReference type="PANTHER" id="PTHR42788:SF19">
    <property type="entry name" value="ALIPHATIC SULFONATES IMPORT ATP-BINDING PROTEIN SSUB 2"/>
    <property type="match status" value="1"/>
</dbReference>
<dbReference type="InterPro" id="IPR003439">
    <property type="entry name" value="ABC_transporter-like_ATP-bd"/>
</dbReference>
<keyword evidence="3 5" id="KW-0067">ATP-binding</keyword>
<organism evidence="5">
    <name type="scientific">uncultured Truepera sp</name>
    <dbReference type="NCBI Taxonomy" id="543023"/>
    <lineage>
        <taxon>Bacteria</taxon>
        <taxon>Thermotogati</taxon>
        <taxon>Deinococcota</taxon>
        <taxon>Deinococci</taxon>
        <taxon>Trueperales</taxon>
        <taxon>Trueperaceae</taxon>
        <taxon>Truepera</taxon>
        <taxon>environmental samples</taxon>
    </lineage>
</organism>
<accession>A0A6J4VTY2</accession>
<keyword evidence="1" id="KW-0813">Transport</keyword>
<dbReference type="SMART" id="SM00382">
    <property type="entry name" value="AAA"/>
    <property type="match status" value="1"/>
</dbReference>